<dbReference type="KEGG" id="hbs:IPV69_19760"/>
<feature type="transmembrane region" description="Helical" evidence="10">
    <location>
        <begin position="397"/>
        <end position="418"/>
    </location>
</feature>
<evidence type="ECO:0000256" key="4">
    <source>
        <dbReference type="ARBA" id="ARBA00022475"/>
    </source>
</evidence>
<comment type="subcellular location">
    <subcellularLocation>
        <location evidence="1">Cell membrane</location>
        <topology evidence="1">Multi-pass membrane protein</topology>
    </subcellularLocation>
</comment>
<feature type="transmembrane region" description="Helical" evidence="10">
    <location>
        <begin position="133"/>
        <end position="150"/>
    </location>
</feature>
<dbReference type="InterPro" id="IPR048279">
    <property type="entry name" value="MdtK-like"/>
</dbReference>
<evidence type="ECO:0000313" key="12">
    <source>
        <dbReference type="Proteomes" id="UP000593765"/>
    </source>
</evidence>
<dbReference type="CDD" id="cd13137">
    <property type="entry name" value="MATE_NorM_like"/>
    <property type="match status" value="1"/>
</dbReference>
<dbReference type="RefSeq" id="WP_206291447.1">
    <property type="nucleotide sequence ID" value="NZ_CP063458.1"/>
</dbReference>
<keyword evidence="4" id="KW-1003">Cell membrane</keyword>
<reference evidence="11 12" key="1">
    <citation type="submission" date="2020-10" db="EMBL/GenBank/DDBJ databases">
        <title>Wide distribution of Phycisphaera-like planctomycetes from WD2101 soil group in peatlands and genome analysis of the first cultivated representative.</title>
        <authorList>
            <person name="Dedysh S.N."/>
            <person name="Beletsky A.V."/>
            <person name="Ivanova A."/>
            <person name="Kulichevskaya I.S."/>
            <person name="Suzina N.E."/>
            <person name="Philippov D.A."/>
            <person name="Rakitin A.L."/>
            <person name="Mardanov A.V."/>
            <person name="Ravin N.V."/>
        </authorList>
    </citation>
    <scope>NUCLEOTIDE SEQUENCE [LARGE SCALE GENOMIC DNA]</scope>
    <source>
        <strain evidence="11 12">M1803</strain>
    </source>
</reference>
<feature type="transmembrane region" description="Helical" evidence="10">
    <location>
        <begin position="199"/>
        <end position="219"/>
    </location>
</feature>
<dbReference type="NCBIfam" id="TIGR00797">
    <property type="entry name" value="matE"/>
    <property type="match status" value="1"/>
</dbReference>
<keyword evidence="12" id="KW-1185">Reference proteome</keyword>
<name>A0A7M2WSQ0_9BACT</name>
<evidence type="ECO:0000313" key="11">
    <source>
        <dbReference type="EMBL" id="QOV88463.1"/>
    </source>
</evidence>
<feature type="transmembrane region" description="Helical" evidence="10">
    <location>
        <begin position="231"/>
        <end position="254"/>
    </location>
</feature>
<dbReference type="GO" id="GO:0015297">
    <property type="term" value="F:antiporter activity"/>
    <property type="evidence" value="ECO:0007669"/>
    <property type="project" value="UniProtKB-KW"/>
</dbReference>
<dbReference type="InterPro" id="IPR002528">
    <property type="entry name" value="MATE_fam"/>
</dbReference>
<organism evidence="11 12">
    <name type="scientific">Humisphaera borealis</name>
    <dbReference type="NCBI Taxonomy" id="2807512"/>
    <lineage>
        <taxon>Bacteria</taxon>
        <taxon>Pseudomonadati</taxon>
        <taxon>Planctomycetota</taxon>
        <taxon>Phycisphaerae</taxon>
        <taxon>Tepidisphaerales</taxon>
        <taxon>Tepidisphaeraceae</taxon>
        <taxon>Humisphaera</taxon>
    </lineage>
</organism>
<dbReference type="Proteomes" id="UP000593765">
    <property type="component" value="Chromosome"/>
</dbReference>
<sequence length="486" mass="51091">MTRATAGTDSAPDTVLPETFASRKVDGLSTASPSSGPLSNQENGVLRPLVLLSLPILAENILHMLVGLTDTYLAGHLETEASAATAAVGTVAYILWFVNLIAMAIATGATAIVSRAVGARHRSLASSVTGQSVTASLLLGTIAAILFAIFAGPLSDLTQLKGMAHDYSRYYFQILSISLPFSLVTVAAGAVLRGAGDTLSPAIAMVVVDLVNIFLSLVLSRGYLGFPELGFKGIAIGTVVAYVIGGVILLAVLARGTRVRLYRHRLRPHWSTLRRLIRIGLPNGVEGGLTWSANFVVLRTINQFDATNVSAAAHIVTIRVESLSFMIGLAIATATATLVGQSLGQKNPARAVRVTWTAAWLAIAVMVCWAFGFFFAGRHLAMLMTSDPAAVDLAARCLAITAFSQVGFAATLVFAGALRGAGDTVAVMLINIVSQLGLRLIGVLVLVKGFHYGLEAVWVVLAIELTLRGAAITGRFIHGGWKHVKV</sequence>
<evidence type="ECO:0000256" key="8">
    <source>
        <dbReference type="ARBA" id="ARBA00023136"/>
    </source>
</evidence>
<evidence type="ECO:0000256" key="2">
    <source>
        <dbReference type="ARBA" id="ARBA00022448"/>
    </source>
</evidence>
<dbReference type="GO" id="GO:0006811">
    <property type="term" value="P:monoatomic ion transport"/>
    <property type="evidence" value="ECO:0007669"/>
    <property type="project" value="UniProtKB-KW"/>
</dbReference>
<evidence type="ECO:0000256" key="6">
    <source>
        <dbReference type="ARBA" id="ARBA00022989"/>
    </source>
</evidence>
<keyword evidence="2" id="KW-0813">Transport</keyword>
<keyword evidence="5 10" id="KW-0812">Transmembrane</keyword>
<dbReference type="PIRSF" id="PIRSF006603">
    <property type="entry name" value="DinF"/>
    <property type="match status" value="1"/>
</dbReference>
<dbReference type="PANTHER" id="PTHR43298">
    <property type="entry name" value="MULTIDRUG RESISTANCE PROTEIN NORM-RELATED"/>
    <property type="match status" value="1"/>
</dbReference>
<evidence type="ECO:0000256" key="1">
    <source>
        <dbReference type="ARBA" id="ARBA00004651"/>
    </source>
</evidence>
<feature type="transmembrane region" description="Helical" evidence="10">
    <location>
        <begin position="323"/>
        <end position="344"/>
    </location>
</feature>
<protein>
    <recommendedName>
        <fullName evidence="9">Multidrug-efflux transporter</fullName>
    </recommendedName>
</protein>
<gene>
    <name evidence="11" type="ORF">IPV69_19760</name>
</gene>
<evidence type="ECO:0000256" key="3">
    <source>
        <dbReference type="ARBA" id="ARBA00022449"/>
    </source>
</evidence>
<dbReference type="GO" id="GO:0042910">
    <property type="term" value="F:xenobiotic transmembrane transporter activity"/>
    <property type="evidence" value="ECO:0007669"/>
    <property type="project" value="InterPro"/>
</dbReference>
<feature type="transmembrane region" description="Helical" evidence="10">
    <location>
        <begin position="49"/>
        <end position="73"/>
    </location>
</feature>
<evidence type="ECO:0000256" key="9">
    <source>
        <dbReference type="ARBA" id="ARBA00031636"/>
    </source>
</evidence>
<dbReference type="AlphaFoldDB" id="A0A7M2WSQ0"/>
<evidence type="ECO:0000256" key="10">
    <source>
        <dbReference type="SAM" id="Phobius"/>
    </source>
</evidence>
<keyword evidence="7" id="KW-0406">Ion transport</keyword>
<keyword evidence="3" id="KW-0050">Antiport</keyword>
<evidence type="ECO:0000256" key="7">
    <source>
        <dbReference type="ARBA" id="ARBA00023065"/>
    </source>
</evidence>
<keyword evidence="8 10" id="KW-0472">Membrane</keyword>
<evidence type="ECO:0000256" key="5">
    <source>
        <dbReference type="ARBA" id="ARBA00022692"/>
    </source>
</evidence>
<dbReference type="EMBL" id="CP063458">
    <property type="protein sequence ID" value="QOV88463.1"/>
    <property type="molecule type" value="Genomic_DNA"/>
</dbReference>
<proteinExistence type="predicted"/>
<feature type="transmembrane region" description="Helical" evidence="10">
    <location>
        <begin position="93"/>
        <end position="113"/>
    </location>
</feature>
<feature type="transmembrane region" description="Helical" evidence="10">
    <location>
        <begin position="356"/>
        <end position="376"/>
    </location>
</feature>
<feature type="transmembrane region" description="Helical" evidence="10">
    <location>
        <begin position="424"/>
        <end position="447"/>
    </location>
</feature>
<accession>A0A7M2WSQ0</accession>
<dbReference type="Pfam" id="PF01554">
    <property type="entry name" value="MatE"/>
    <property type="match status" value="2"/>
</dbReference>
<dbReference type="InterPro" id="IPR050222">
    <property type="entry name" value="MATE_MdtK"/>
</dbReference>
<dbReference type="GO" id="GO:0005886">
    <property type="term" value="C:plasma membrane"/>
    <property type="evidence" value="ECO:0007669"/>
    <property type="project" value="UniProtKB-SubCell"/>
</dbReference>
<dbReference type="PANTHER" id="PTHR43298:SF2">
    <property type="entry name" value="FMN_FAD EXPORTER YEEO-RELATED"/>
    <property type="match status" value="1"/>
</dbReference>
<keyword evidence="6 10" id="KW-1133">Transmembrane helix</keyword>
<feature type="transmembrane region" description="Helical" evidence="10">
    <location>
        <begin position="170"/>
        <end position="192"/>
    </location>
</feature>